<evidence type="ECO:0000256" key="1">
    <source>
        <dbReference type="SAM" id="Phobius"/>
    </source>
</evidence>
<feature type="domain" description="T-SNARE coiled-coil homology" evidence="2">
    <location>
        <begin position="163"/>
        <end position="225"/>
    </location>
</feature>
<dbReference type="Proteomes" id="UP001500394">
    <property type="component" value="Unassembled WGS sequence"/>
</dbReference>
<dbReference type="InterPro" id="IPR003399">
    <property type="entry name" value="Mce/MlaD"/>
</dbReference>
<proteinExistence type="predicted"/>
<dbReference type="Pfam" id="PF02470">
    <property type="entry name" value="MlaD"/>
    <property type="match status" value="1"/>
</dbReference>
<dbReference type="PANTHER" id="PTHR33371:SF4">
    <property type="entry name" value="INTERMEMBRANE PHOSPHOLIPID TRANSPORT SYSTEM BINDING PROTEIN MLAD"/>
    <property type="match status" value="1"/>
</dbReference>
<protein>
    <submittedName>
        <fullName evidence="3">MlaD family protein</fullName>
    </submittedName>
</protein>
<reference evidence="4" key="1">
    <citation type="journal article" date="2019" name="Int. J. Syst. Evol. Microbiol.">
        <title>The Global Catalogue of Microorganisms (GCM) 10K type strain sequencing project: providing services to taxonomists for standard genome sequencing and annotation.</title>
        <authorList>
            <consortium name="The Broad Institute Genomics Platform"/>
            <consortium name="The Broad Institute Genome Sequencing Center for Infectious Disease"/>
            <person name="Wu L."/>
            <person name="Ma J."/>
        </authorList>
    </citation>
    <scope>NUCLEOTIDE SEQUENCE [LARGE SCALE GENOMIC DNA]</scope>
    <source>
        <strain evidence="4">JCM 17858</strain>
    </source>
</reference>
<keyword evidence="1" id="KW-1133">Transmembrane helix</keyword>
<dbReference type="EMBL" id="BAABGR010000002">
    <property type="protein sequence ID" value="GAA4509944.1"/>
    <property type="molecule type" value="Genomic_DNA"/>
</dbReference>
<evidence type="ECO:0000259" key="2">
    <source>
        <dbReference type="PROSITE" id="PS50192"/>
    </source>
</evidence>
<evidence type="ECO:0000313" key="4">
    <source>
        <dbReference type="Proteomes" id="UP001500394"/>
    </source>
</evidence>
<accession>A0ABP8QUK1</accession>
<sequence length="315" mass="35109">MKISNETKVGALTAVAITILVIGYSFLRGNDLFSSENTYYTDYDNVDGLVVSNPVMVNGFKIGRVSKTTLMDNGKIRTEFKIKKEYKIPSNTIARISSDGFLGGKVIVFELGNSKTYAKDGDPLQSDVQANLLQKVEPLQKKIEDLVERLDSVLFAVNTALDEEFQRDFKSSLRSISISLKNVEKITTDVEGLMGSERERLARIMQNLESITHNFKNNGDKINQIMANLDHLSSDLSKTEIKATVDNAYQAMKDVQEITDKINKGEGSLGLLLNDDKLYDNLSRTSASLDELVQDLKTNPGKYLKISIFGKKDTK</sequence>
<keyword evidence="1" id="KW-0812">Transmembrane</keyword>
<dbReference type="InterPro" id="IPR000727">
    <property type="entry name" value="T_SNARE_dom"/>
</dbReference>
<dbReference type="PANTHER" id="PTHR33371">
    <property type="entry name" value="INTERMEMBRANE PHOSPHOLIPID TRANSPORT SYSTEM BINDING PROTEIN MLAD-RELATED"/>
    <property type="match status" value="1"/>
</dbReference>
<dbReference type="RefSeq" id="WP_039053148.1">
    <property type="nucleotide sequence ID" value="NZ_BAABGR010000002.1"/>
</dbReference>
<keyword evidence="4" id="KW-1185">Reference proteome</keyword>
<feature type="transmembrane region" description="Helical" evidence="1">
    <location>
        <begin position="9"/>
        <end position="27"/>
    </location>
</feature>
<keyword evidence="1" id="KW-0472">Membrane</keyword>
<evidence type="ECO:0000313" key="3">
    <source>
        <dbReference type="EMBL" id="GAA4509944.1"/>
    </source>
</evidence>
<comment type="caution">
    <text evidence="3">The sequence shown here is derived from an EMBL/GenBank/DDBJ whole genome shotgun (WGS) entry which is preliminary data.</text>
</comment>
<gene>
    <name evidence="3" type="ORF">GCM10023173_00690</name>
</gene>
<dbReference type="InterPro" id="IPR052336">
    <property type="entry name" value="MlaD_Phospholipid_Transporter"/>
</dbReference>
<name>A0ABP8QUK1_9SPHI</name>
<dbReference type="PROSITE" id="PS50192">
    <property type="entry name" value="T_SNARE"/>
    <property type="match status" value="1"/>
</dbReference>
<organism evidence="3 4">
    <name type="scientific">Sphingobacterium thermophilum</name>
    <dbReference type="NCBI Taxonomy" id="768534"/>
    <lineage>
        <taxon>Bacteria</taxon>
        <taxon>Pseudomonadati</taxon>
        <taxon>Bacteroidota</taxon>
        <taxon>Sphingobacteriia</taxon>
        <taxon>Sphingobacteriales</taxon>
        <taxon>Sphingobacteriaceae</taxon>
        <taxon>Sphingobacterium</taxon>
    </lineage>
</organism>